<dbReference type="AlphaFoldDB" id="A0A845L8Y9"/>
<proteinExistence type="predicted"/>
<dbReference type="Proteomes" id="UP000463470">
    <property type="component" value="Unassembled WGS sequence"/>
</dbReference>
<name>A0A845L8Y9_9FIRM</name>
<sequence length="75" mass="8179">MRSRSLIMVMPSRKRRSFAPGGVAPGDRHFGDGVTEAAGKVVLLRRQRMRRLREAALSVIATVASTLPSSTTRIS</sequence>
<protein>
    <submittedName>
        <fullName evidence="1">Uncharacterized protein</fullName>
    </submittedName>
</protein>
<evidence type="ECO:0000313" key="2">
    <source>
        <dbReference type="Proteomes" id="UP000463470"/>
    </source>
</evidence>
<organism evidence="1 2">
    <name type="scientific">Heliomicrobium undosum</name>
    <dbReference type="NCBI Taxonomy" id="121734"/>
    <lineage>
        <taxon>Bacteria</taxon>
        <taxon>Bacillati</taxon>
        <taxon>Bacillota</taxon>
        <taxon>Clostridia</taxon>
        <taxon>Eubacteriales</taxon>
        <taxon>Heliobacteriaceae</taxon>
        <taxon>Heliomicrobium</taxon>
    </lineage>
</organism>
<accession>A0A845L8Y9</accession>
<comment type="caution">
    <text evidence="1">The sequence shown here is derived from an EMBL/GenBank/DDBJ whole genome shotgun (WGS) entry which is preliminary data.</text>
</comment>
<gene>
    <name evidence="1" type="ORF">GTO91_15355</name>
</gene>
<dbReference type="EMBL" id="WXEY01000025">
    <property type="protein sequence ID" value="MZP31090.1"/>
    <property type="molecule type" value="Genomic_DNA"/>
</dbReference>
<reference evidence="1 2" key="1">
    <citation type="submission" date="2020-01" db="EMBL/GenBank/DDBJ databases">
        <title>Whole-genome sequence of Heliobacterium undosum DSM 13378.</title>
        <authorList>
            <person name="Kyndt J.A."/>
            <person name="Meyer T.E."/>
        </authorList>
    </citation>
    <scope>NUCLEOTIDE SEQUENCE [LARGE SCALE GENOMIC DNA]</scope>
    <source>
        <strain evidence="1 2">DSM 13378</strain>
    </source>
</reference>
<evidence type="ECO:0000313" key="1">
    <source>
        <dbReference type="EMBL" id="MZP31090.1"/>
    </source>
</evidence>
<keyword evidence="2" id="KW-1185">Reference proteome</keyword>